<dbReference type="Pfam" id="PF07690">
    <property type="entry name" value="MFS_1"/>
    <property type="match status" value="1"/>
</dbReference>
<protein>
    <submittedName>
        <fullName evidence="6">Major facilitator superfamily domain-containing protein</fullName>
    </submittedName>
</protein>
<sequence length="425" mass="45614">MSPAKYELDPESDSVNSTKQESQPVQPQFPEGGVRAWMVVVGCWCISFVSFGIVNAFGVYETYYLDTYLSNYSPSAVSWIGSIQAFAQFSATIISGPLTDRYGPMVVIWPISVLLVVAMMLTSLCTEFYQFILCQGILLGVCGGLIFGPALSVIGHYFFKKRGMAMAYASTGSPIGGTIYPIMLTALINNPNVGFAWAQRICAFLSLFLLLVAAVTIRPTSLRRKGSLFLFGAFKSPAYSLQITGLFLVVFGFWTPYFYIAAYGQAHGMTAVLASYLFAILNAGSFVGRMVAGTLAQRLGQFNVVTFSCFGCAILLFSWLKIDTPAGLIVLAALFGANSGVIIAMMMSTIAHCAPHPSQIGAYLGQATAVIGLAALAGTPITGALIDVKNDDYSQGIIFSASIMMAGALVFTFARYTFAKDRLIA</sequence>
<evidence type="ECO:0000256" key="2">
    <source>
        <dbReference type="ARBA" id="ARBA00006727"/>
    </source>
</evidence>
<dbReference type="Proteomes" id="UP001275084">
    <property type="component" value="Unassembled WGS sequence"/>
</dbReference>
<dbReference type="PROSITE" id="PS50850">
    <property type="entry name" value="MFS"/>
    <property type="match status" value="1"/>
</dbReference>
<gene>
    <name evidence="6" type="ORF">B0T25DRAFT_259112</name>
</gene>
<feature type="transmembrane region" description="Helical" evidence="4">
    <location>
        <begin position="299"/>
        <end position="320"/>
    </location>
</feature>
<dbReference type="CDD" id="cd17352">
    <property type="entry name" value="MFS_MCT_SLC16"/>
    <property type="match status" value="1"/>
</dbReference>
<dbReference type="PANTHER" id="PTHR11360">
    <property type="entry name" value="MONOCARBOXYLATE TRANSPORTER"/>
    <property type="match status" value="1"/>
</dbReference>
<evidence type="ECO:0000313" key="6">
    <source>
        <dbReference type="EMBL" id="KAK3350099.1"/>
    </source>
</evidence>
<feature type="transmembrane region" description="Helical" evidence="4">
    <location>
        <begin position="266"/>
        <end position="287"/>
    </location>
</feature>
<feature type="compositionally biased region" description="Polar residues" evidence="3">
    <location>
        <begin position="13"/>
        <end position="26"/>
    </location>
</feature>
<feature type="transmembrane region" description="Helical" evidence="4">
    <location>
        <begin position="238"/>
        <end position="260"/>
    </location>
</feature>
<reference evidence="6" key="2">
    <citation type="submission" date="2023-06" db="EMBL/GenBank/DDBJ databases">
        <authorList>
            <consortium name="Lawrence Berkeley National Laboratory"/>
            <person name="Haridas S."/>
            <person name="Hensen N."/>
            <person name="Bonometti L."/>
            <person name="Westerberg I."/>
            <person name="Brannstrom I.O."/>
            <person name="Guillou S."/>
            <person name="Cros-Aarteil S."/>
            <person name="Calhoun S."/>
            <person name="Kuo A."/>
            <person name="Mondo S."/>
            <person name="Pangilinan J."/>
            <person name="Riley R."/>
            <person name="Labutti K."/>
            <person name="Andreopoulos B."/>
            <person name="Lipzen A."/>
            <person name="Chen C."/>
            <person name="Yanf M."/>
            <person name="Daum C."/>
            <person name="Ng V."/>
            <person name="Clum A."/>
            <person name="Steindorff A."/>
            <person name="Ohm R."/>
            <person name="Martin F."/>
            <person name="Silar P."/>
            <person name="Natvig D."/>
            <person name="Lalanne C."/>
            <person name="Gautier V."/>
            <person name="Ament-Velasquez S.L."/>
            <person name="Kruys A."/>
            <person name="Hutchinson M.I."/>
            <person name="Powell A.J."/>
            <person name="Barry K."/>
            <person name="Miller A.N."/>
            <person name="Grigoriev I.V."/>
            <person name="Debuchy R."/>
            <person name="Gladieux P."/>
            <person name="Thoren M.H."/>
            <person name="Johannesson H."/>
        </authorList>
    </citation>
    <scope>NUCLEOTIDE SEQUENCE</scope>
    <source>
        <strain evidence="6">CBS 955.72</strain>
    </source>
</reference>
<proteinExistence type="inferred from homology"/>
<evidence type="ECO:0000256" key="3">
    <source>
        <dbReference type="SAM" id="MobiDB-lite"/>
    </source>
</evidence>
<keyword evidence="4" id="KW-0812">Transmembrane</keyword>
<name>A0AAJ0HFX0_9PEZI</name>
<evidence type="ECO:0000313" key="7">
    <source>
        <dbReference type="Proteomes" id="UP001275084"/>
    </source>
</evidence>
<comment type="caution">
    <text evidence="6">The sequence shown here is derived from an EMBL/GenBank/DDBJ whole genome shotgun (WGS) entry which is preliminary data.</text>
</comment>
<dbReference type="InterPro" id="IPR050327">
    <property type="entry name" value="Proton-linked_MCT"/>
</dbReference>
<dbReference type="GO" id="GO:0016020">
    <property type="term" value="C:membrane"/>
    <property type="evidence" value="ECO:0007669"/>
    <property type="project" value="UniProtKB-SubCell"/>
</dbReference>
<dbReference type="InterPro" id="IPR020846">
    <property type="entry name" value="MFS_dom"/>
</dbReference>
<feature type="transmembrane region" description="Helical" evidence="4">
    <location>
        <begin position="363"/>
        <end position="385"/>
    </location>
</feature>
<keyword evidence="7" id="KW-1185">Reference proteome</keyword>
<dbReference type="PANTHER" id="PTHR11360:SF281">
    <property type="entry name" value="ASPYRIDONES EFFLUX PROTEIN APDF-RELATED"/>
    <property type="match status" value="1"/>
</dbReference>
<dbReference type="InterPro" id="IPR011701">
    <property type="entry name" value="MFS"/>
</dbReference>
<dbReference type="SUPFAM" id="SSF103473">
    <property type="entry name" value="MFS general substrate transporter"/>
    <property type="match status" value="1"/>
</dbReference>
<evidence type="ECO:0000256" key="1">
    <source>
        <dbReference type="ARBA" id="ARBA00004141"/>
    </source>
</evidence>
<reference evidence="6" key="1">
    <citation type="journal article" date="2023" name="Mol. Phylogenet. Evol.">
        <title>Genome-scale phylogeny and comparative genomics of the fungal order Sordariales.</title>
        <authorList>
            <person name="Hensen N."/>
            <person name="Bonometti L."/>
            <person name="Westerberg I."/>
            <person name="Brannstrom I.O."/>
            <person name="Guillou S."/>
            <person name="Cros-Aarteil S."/>
            <person name="Calhoun S."/>
            <person name="Haridas S."/>
            <person name="Kuo A."/>
            <person name="Mondo S."/>
            <person name="Pangilinan J."/>
            <person name="Riley R."/>
            <person name="LaButti K."/>
            <person name="Andreopoulos B."/>
            <person name="Lipzen A."/>
            <person name="Chen C."/>
            <person name="Yan M."/>
            <person name="Daum C."/>
            <person name="Ng V."/>
            <person name="Clum A."/>
            <person name="Steindorff A."/>
            <person name="Ohm R.A."/>
            <person name="Martin F."/>
            <person name="Silar P."/>
            <person name="Natvig D.O."/>
            <person name="Lalanne C."/>
            <person name="Gautier V."/>
            <person name="Ament-Velasquez S.L."/>
            <person name="Kruys A."/>
            <person name="Hutchinson M.I."/>
            <person name="Powell A.J."/>
            <person name="Barry K."/>
            <person name="Miller A.N."/>
            <person name="Grigoriev I.V."/>
            <person name="Debuchy R."/>
            <person name="Gladieux P."/>
            <person name="Hiltunen Thoren M."/>
            <person name="Johannesson H."/>
        </authorList>
    </citation>
    <scope>NUCLEOTIDE SEQUENCE</scope>
    <source>
        <strain evidence="6">CBS 955.72</strain>
    </source>
</reference>
<dbReference type="InterPro" id="IPR036259">
    <property type="entry name" value="MFS_trans_sf"/>
</dbReference>
<comment type="similarity">
    <text evidence="2">Belongs to the major facilitator superfamily. Monocarboxylate porter (TC 2.A.1.13) family.</text>
</comment>
<evidence type="ECO:0000256" key="4">
    <source>
        <dbReference type="SAM" id="Phobius"/>
    </source>
</evidence>
<feature type="transmembrane region" description="Helical" evidence="4">
    <location>
        <begin position="106"/>
        <end position="131"/>
    </location>
</feature>
<keyword evidence="4" id="KW-1133">Transmembrane helix</keyword>
<organism evidence="6 7">
    <name type="scientific">Lasiosphaeria hispida</name>
    <dbReference type="NCBI Taxonomy" id="260671"/>
    <lineage>
        <taxon>Eukaryota</taxon>
        <taxon>Fungi</taxon>
        <taxon>Dikarya</taxon>
        <taxon>Ascomycota</taxon>
        <taxon>Pezizomycotina</taxon>
        <taxon>Sordariomycetes</taxon>
        <taxon>Sordariomycetidae</taxon>
        <taxon>Sordariales</taxon>
        <taxon>Lasiosphaeriaceae</taxon>
        <taxon>Lasiosphaeria</taxon>
    </lineage>
</organism>
<feature type="transmembrane region" description="Helical" evidence="4">
    <location>
        <begin position="36"/>
        <end position="56"/>
    </location>
</feature>
<feature type="region of interest" description="Disordered" evidence="3">
    <location>
        <begin position="1"/>
        <end position="27"/>
    </location>
</feature>
<feature type="transmembrane region" description="Helical" evidence="4">
    <location>
        <begin position="326"/>
        <end position="351"/>
    </location>
</feature>
<dbReference type="EMBL" id="JAUIQD010000005">
    <property type="protein sequence ID" value="KAK3350099.1"/>
    <property type="molecule type" value="Genomic_DNA"/>
</dbReference>
<feature type="transmembrane region" description="Helical" evidence="4">
    <location>
        <begin position="397"/>
        <end position="418"/>
    </location>
</feature>
<dbReference type="AlphaFoldDB" id="A0AAJ0HFX0"/>
<feature type="transmembrane region" description="Helical" evidence="4">
    <location>
        <begin position="166"/>
        <end position="188"/>
    </location>
</feature>
<comment type="subcellular location">
    <subcellularLocation>
        <location evidence="1">Membrane</location>
        <topology evidence="1">Multi-pass membrane protein</topology>
    </subcellularLocation>
</comment>
<accession>A0AAJ0HFX0</accession>
<feature type="transmembrane region" description="Helical" evidence="4">
    <location>
        <begin position="137"/>
        <end position="159"/>
    </location>
</feature>
<keyword evidence="4" id="KW-0472">Membrane</keyword>
<feature type="transmembrane region" description="Helical" evidence="4">
    <location>
        <begin position="194"/>
        <end position="217"/>
    </location>
</feature>
<evidence type="ECO:0000259" key="5">
    <source>
        <dbReference type="PROSITE" id="PS50850"/>
    </source>
</evidence>
<dbReference type="GO" id="GO:0022857">
    <property type="term" value="F:transmembrane transporter activity"/>
    <property type="evidence" value="ECO:0007669"/>
    <property type="project" value="InterPro"/>
</dbReference>
<feature type="domain" description="Major facilitator superfamily (MFS) profile" evidence="5">
    <location>
        <begin position="36"/>
        <end position="418"/>
    </location>
</feature>
<dbReference type="Gene3D" id="1.20.1250.20">
    <property type="entry name" value="MFS general substrate transporter like domains"/>
    <property type="match status" value="2"/>
</dbReference>